<evidence type="ECO:0000313" key="11">
    <source>
        <dbReference type="EMBL" id="OGD64279.1"/>
    </source>
</evidence>
<dbReference type="EMBL" id="MEZX01000003">
    <property type="protein sequence ID" value="OGD64279.1"/>
    <property type="molecule type" value="Genomic_DNA"/>
</dbReference>
<evidence type="ECO:0000256" key="1">
    <source>
        <dbReference type="ARBA" id="ARBA00001946"/>
    </source>
</evidence>
<organism evidence="11 12">
    <name type="scientific">Candidatus Berkelbacteria bacterium RIFCSPLOWO2_01_FULL_50_28</name>
    <dbReference type="NCBI Taxonomy" id="1797471"/>
    <lineage>
        <taxon>Bacteria</taxon>
        <taxon>Candidatus Berkelbacteria</taxon>
    </lineage>
</organism>
<feature type="site" description="Interaction with substrate tRNA" evidence="10">
    <location>
        <position position="130"/>
    </location>
</feature>
<dbReference type="InterPro" id="IPR027417">
    <property type="entry name" value="P-loop_NTPase"/>
</dbReference>
<dbReference type="GO" id="GO:0052381">
    <property type="term" value="F:tRNA dimethylallyltransferase activity"/>
    <property type="evidence" value="ECO:0007669"/>
    <property type="project" value="UniProtKB-UniRule"/>
</dbReference>
<keyword evidence="8 10" id="KW-0460">Magnesium</keyword>
<dbReference type="STRING" id="1797471.A3A71_03840"/>
<name>A0A1F5EA33_9BACT</name>
<evidence type="ECO:0000256" key="4">
    <source>
        <dbReference type="ARBA" id="ARBA00022679"/>
    </source>
</evidence>
<keyword evidence="7 10" id="KW-0067">ATP-binding</keyword>
<dbReference type="PANTHER" id="PTHR11088:SF60">
    <property type="entry name" value="TRNA DIMETHYLALLYLTRANSFERASE"/>
    <property type="match status" value="1"/>
</dbReference>
<proteinExistence type="inferred from homology"/>
<dbReference type="EC" id="2.5.1.75" evidence="10"/>
<evidence type="ECO:0000256" key="5">
    <source>
        <dbReference type="ARBA" id="ARBA00022694"/>
    </source>
</evidence>
<comment type="function">
    <text evidence="2 10">Catalyzes the transfer of a dimethylallyl group onto the adenine at position 37 in tRNAs that read codons beginning with uridine, leading to the formation of N6-(dimethylallyl)adenosine (i(6)A).</text>
</comment>
<dbReference type="AlphaFoldDB" id="A0A1F5EA33"/>
<protein>
    <recommendedName>
        <fullName evidence="10">tRNA dimethylallyltransferase</fullName>
        <ecNumber evidence="10">2.5.1.75</ecNumber>
    </recommendedName>
    <alternativeName>
        <fullName evidence="10">Dimethylallyl diphosphate:tRNA dimethylallyltransferase</fullName>
        <shortName evidence="10">DMAPP:tRNA dimethylallyltransferase</shortName>
        <shortName evidence="10">DMATase</shortName>
    </alternativeName>
    <alternativeName>
        <fullName evidence="10">Isopentenyl-diphosphate:tRNA isopentenyltransferase</fullName>
        <shortName evidence="10">IPP transferase</shortName>
        <shortName evidence="10">IPPT</shortName>
        <shortName evidence="10">IPTase</shortName>
    </alternativeName>
</protein>
<dbReference type="SUPFAM" id="SSF52540">
    <property type="entry name" value="P-loop containing nucleoside triphosphate hydrolases"/>
    <property type="match status" value="1"/>
</dbReference>
<comment type="catalytic activity">
    <reaction evidence="9 10">
        <text>adenosine(37) in tRNA + dimethylallyl diphosphate = N(6)-dimethylallyladenosine(37) in tRNA + diphosphate</text>
        <dbReference type="Rhea" id="RHEA:26482"/>
        <dbReference type="Rhea" id="RHEA-COMP:10162"/>
        <dbReference type="Rhea" id="RHEA-COMP:10375"/>
        <dbReference type="ChEBI" id="CHEBI:33019"/>
        <dbReference type="ChEBI" id="CHEBI:57623"/>
        <dbReference type="ChEBI" id="CHEBI:74411"/>
        <dbReference type="ChEBI" id="CHEBI:74415"/>
        <dbReference type="EC" id="2.5.1.75"/>
    </reaction>
</comment>
<comment type="cofactor">
    <cofactor evidence="1 10">
        <name>Mg(2+)</name>
        <dbReference type="ChEBI" id="CHEBI:18420"/>
    </cofactor>
</comment>
<feature type="binding site" evidence="10">
    <location>
        <begin position="15"/>
        <end position="20"/>
    </location>
    <ligand>
        <name>substrate</name>
    </ligand>
</feature>
<feature type="binding site" evidence="10">
    <location>
        <begin position="13"/>
        <end position="20"/>
    </location>
    <ligand>
        <name>ATP</name>
        <dbReference type="ChEBI" id="CHEBI:30616"/>
    </ligand>
</feature>
<dbReference type="Gene3D" id="3.40.50.300">
    <property type="entry name" value="P-loop containing nucleotide triphosphate hydrolases"/>
    <property type="match status" value="1"/>
</dbReference>
<evidence type="ECO:0000313" key="12">
    <source>
        <dbReference type="Proteomes" id="UP000177481"/>
    </source>
</evidence>
<dbReference type="Gene3D" id="1.10.287.890">
    <property type="entry name" value="Crystal structure of tRNA isopentenylpyrophosphate transferase (bh2366) domain"/>
    <property type="match status" value="1"/>
</dbReference>
<comment type="caution">
    <text evidence="10">Lacks conserved residue(s) required for the propagation of feature annotation.</text>
</comment>
<reference evidence="11 12" key="1">
    <citation type="journal article" date="2016" name="Nat. Commun.">
        <title>Thousands of microbial genomes shed light on interconnected biogeochemical processes in an aquifer system.</title>
        <authorList>
            <person name="Anantharaman K."/>
            <person name="Brown C.T."/>
            <person name="Hug L.A."/>
            <person name="Sharon I."/>
            <person name="Castelle C.J."/>
            <person name="Probst A.J."/>
            <person name="Thomas B.C."/>
            <person name="Singh A."/>
            <person name="Wilkins M.J."/>
            <person name="Karaoz U."/>
            <person name="Brodie E.L."/>
            <person name="Williams K.H."/>
            <person name="Hubbard S.S."/>
            <person name="Banfield J.F."/>
        </authorList>
    </citation>
    <scope>NUCLEOTIDE SEQUENCE [LARGE SCALE GENOMIC DNA]</scope>
</reference>
<evidence type="ECO:0000256" key="10">
    <source>
        <dbReference type="HAMAP-Rule" id="MF_00185"/>
    </source>
</evidence>
<dbReference type="HAMAP" id="MF_00185">
    <property type="entry name" value="IPP_trans"/>
    <property type="match status" value="1"/>
</dbReference>
<dbReference type="InterPro" id="IPR039657">
    <property type="entry name" value="Dimethylallyltransferase"/>
</dbReference>
<dbReference type="GO" id="GO:0006400">
    <property type="term" value="P:tRNA modification"/>
    <property type="evidence" value="ECO:0007669"/>
    <property type="project" value="TreeGrafter"/>
</dbReference>
<evidence type="ECO:0000256" key="7">
    <source>
        <dbReference type="ARBA" id="ARBA00022840"/>
    </source>
</evidence>
<evidence type="ECO:0000256" key="2">
    <source>
        <dbReference type="ARBA" id="ARBA00003213"/>
    </source>
</evidence>
<sequence>MKQSKGRMVAVVGPTGSGKTKLAIHLAKKFNGVIISADSRQVYRGLDIGTNKEGTPGRCDDQPCRTIDGIGQLLIDIVDPGERFTLHDWLLQARYWLEPIMEKGQLPIIVGGTGLYVTALLEGYKLGGGRGAKNNQAVDFESLILMPDIDRVVLNEKSDKRFVKIFDDLIAETKRLLESGVSDEWLEKIGLDYRYAHRNVSGQLSRKEAIEQFQTASRQYIRRQITWWRHHGKVHTPASAAEASSLVSRFLKG</sequence>
<keyword evidence="4 10" id="KW-0808">Transferase</keyword>
<accession>A0A1F5EA33</accession>
<dbReference type="GO" id="GO:0005524">
    <property type="term" value="F:ATP binding"/>
    <property type="evidence" value="ECO:0007669"/>
    <property type="project" value="UniProtKB-UniRule"/>
</dbReference>
<comment type="caution">
    <text evidence="11">The sequence shown here is derived from an EMBL/GenBank/DDBJ whole genome shotgun (WGS) entry which is preliminary data.</text>
</comment>
<dbReference type="Pfam" id="PF01715">
    <property type="entry name" value="IPPT"/>
    <property type="match status" value="2"/>
</dbReference>
<evidence type="ECO:0000256" key="3">
    <source>
        <dbReference type="ARBA" id="ARBA00005842"/>
    </source>
</evidence>
<gene>
    <name evidence="10" type="primary">miaA</name>
    <name evidence="11" type="ORF">A3A71_03840</name>
</gene>
<dbReference type="PANTHER" id="PTHR11088">
    <property type="entry name" value="TRNA DIMETHYLALLYLTRANSFERASE"/>
    <property type="match status" value="1"/>
</dbReference>
<evidence type="ECO:0000256" key="8">
    <source>
        <dbReference type="ARBA" id="ARBA00022842"/>
    </source>
</evidence>
<keyword evidence="6 10" id="KW-0547">Nucleotide-binding</keyword>
<comment type="similarity">
    <text evidence="3 10">Belongs to the IPP transferase family.</text>
</comment>
<evidence type="ECO:0000256" key="6">
    <source>
        <dbReference type="ARBA" id="ARBA00022741"/>
    </source>
</evidence>
<dbReference type="Proteomes" id="UP000177481">
    <property type="component" value="Unassembled WGS sequence"/>
</dbReference>
<feature type="region of interest" description="Interaction with substrate tRNA" evidence="10">
    <location>
        <begin position="38"/>
        <end position="41"/>
    </location>
</feature>
<keyword evidence="5 10" id="KW-0819">tRNA processing</keyword>
<comment type="subunit">
    <text evidence="10">Monomer.</text>
</comment>
<evidence type="ECO:0000256" key="9">
    <source>
        <dbReference type="ARBA" id="ARBA00049563"/>
    </source>
</evidence>
<feature type="site" description="Interaction with substrate tRNA" evidence="10">
    <location>
        <position position="113"/>
    </location>
</feature>
<dbReference type="InterPro" id="IPR018022">
    <property type="entry name" value="IPT"/>
</dbReference>